<name>A0A1H0AFR2_9ACTN</name>
<organism evidence="1 2">
    <name type="scientific">Nocardioides szechwanensis</name>
    <dbReference type="NCBI Taxonomy" id="1005944"/>
    <lineage>
        <taxon>Bacteria</taxon>
        <taxon>Bacillati</taxon>
        <taxon>Actinomycetota</taxon>
        <taxon>Actinomycetes</taxon>
        <taxon>Propionibacteriales</taxon>
        <taxon>Nocardioidaceae</taxon>
        <taxon>Nocardioides</taxon>
    </lineage>
</organism>
<reference evidence="2" key="1">
    <citation type="submission" date="2016-10" db="EMBL/GenBank/DDBJ databases">
        <authorList>
            <person name="Varghese N."/>
            <person name="Submissions S."/>
        </authorList>
    </citation>
    <scope>NUCLEOTIDE SEQUENCE [LARGE SCALE GENOMIC DNA]</scope>
    <source>
        <strain evidence="2">CGMCC 1.11147</strain>
    </source>
</reference>
<evidence type="ECO:0000313" key="2">
    <source>
        <dbReference type="Proteomes" id="UP000199004"/>
    </source>
</evidence>
<dbReference type="EMBL" id="FNIC01000002">
    <property type="protein sequence ID" value="SDN32255.1"/>
    <property type="molecule type" value="Genomic_DNA"/>
</dbReference>
<proteinExistence type="predicted"/>
<protein>
    <submittedName>
        <fullName evidence="1">Uncharacterized protein</fullName>
    </submittedName>
</protein>
<gene>
    <name evidence="1" type="ORF">SAMN05192576_2023</name>
</gene>
<evidence type="ECO:0000313" key="1">
    <source>
        <dbReference type="EMBL" id="SDN32255.1"/>
    </source>
</evidence>
<dbReference type="STRING" id="1005944.SAMN05192576_2023"/>
<sequence>MPSSPGIHLVRTDENADEIDALAGLVGGRVGVEAVLEDLDRAGRRSWLPLPAVHQAFTFDAADRRDLRWWPQGVTTSADASETGTVGGRRLVVVAWYAKQLPGDRSGNHGARITIFDLDTRRYRHVLLVVPELKDGVLGLSPLRVHAGGLVWCGPYLHVAATAKGLFTCRLDDLVRVPDALAGPANQLGILNDRVASYGYRYVLPTRFAYQAQTDEGEERLRYSFLSLDRSSSPPALIAGEYARGTATRRLVSFPLDADTLLPATDDDGVSRPLGLGVGVGQMQGAVMAGGRYHLTVSHGSFTPGSLYVGQPGDLRRHRFATPMGPEDIAYWPDTDLLWSVTEHPWRRWIFSMRRSRFA</sequence>
<dbReference type="OrthoDB" id="618894at2"/>
<dbReference type="AlphaFoldDB" id="A0A1H0AFR2"/>
<dbReference type="RefSeq" id="WP_091024266.1">
    <property type="nucleotide sequence ID" value="NZ_BKAE01000011.1"/>
</dbReference>
<accession>A0A1H0AFR2</accession>
<keyword evidence="2" id="KW-1185">Reference proteome</keyword>
<dbReference type="Proteomes" id="UP000199004">
    <property type="component" value="Unassembled WGS sequence"/>
</dbReference>